<comment type="caution">
    <text evidence="9">The sequence shown here is derived from an EMBL/GenBank/DDBJ whole genome shotgun (WGS) entry which is preliminary data.</text>
</comment>
<comment type="catalytic activity">
    <reaction evidence="7">
        <text>2 R'C(R)SH + O2 = R'C(R)S-S(R)CR' + H2O2</text>
        <dbReference type="Rhea" id="RHEA:17357"/>
        <dbReference type="ChEBI" id="CHEBI:15379"/>
        <dbReference type="ChEBI" id="CHEBI:16240"/>
        <dbReference type="ChEBI" id="CHEBI:16520"/>
        <dbReference type="ChEBI" id="CHEBI:17412"/>
        <dbReference type="EC" id="1.8.3.2"/>
    </reaction>
</comment>
<keyword evidence="2 7" id="KW-0285">Flavoprotein</keyword>
<sequence length="288" mass="33758">MATVKKLFPPAIPQQSVAEDVQKVDIANVLSYDRSKVYMSDLEAALFHSFHKEVGALKVIEEGDFDHLVEYINMLHKYFPGTEKVMTYLTSLKQSLRSKRKKLNWNQWHQILNASKEIVPLREKYIGCLSTQPGLREFPCALWQLFHVLVGQANGSNQCFQVLQAMRNYITSFFACVECRTHWQDATTDLSVVNNGELCSLYLWRKHNEVNRRLNGSPTEDPYFPKEQWPTHHMCKRCWNETTMNFNVTEVKKFLHLFYSSSNLSFEYMDDEENKTSLHWSPRKCDEL</sequence>
<keyword evidence="5 7" id="KW-0560">Oxidoreductase</keyword>
<accession>A0ABP0F661</accession>
<organism evidence="9 10">
    <name type="scientific">Clavelina lepadiformis</name>
    <name type="common">Light-bulb sea squirt</name>
    <name type="synonym">Ascidia lepadiformis</name>
    <dbReference type="NCBI Taxonomy" id="159417"/>
    <lineage>
        <taxon>Eukaryota</taxon>
        <taxon>Metazoa</taxon>
        <taxon>Chordata</taxon>
        <taxon>Tunicata</taxon>
        <taxon>Ascidiacea</taxon>
        <taxon>Aplousobranchia</taxon>
        <taxon>Clavelinidae</taxon>
        <taxon>Clavelina</taxon>
    </lineage>
</organism>
<evidence type="ECO:0000256" key="7">
    <source>
        <dbReference type="RuleBase" id="RU371123"/>
    </source>
</evidence>
<dbReference type="InterPro" id="IPR036774">
    <property type="entry name" value="ERV/ALR_sulphydryl_oxid_sf"/>
</dbReference>
<dbReference type="PANTHER" id="PTHR22897">
    <property type="entry name" value="QUIESCIN Q6-RELATED SULFHYDRYL OXIDASE"/>
    <property type="match status" value="1"/>
</dbReference>
<comment type="cofactor">
    <cofactor evidence="1 7">
        <name>FAD</name>
        <dbReference type="ChEBI" id="CHEBI:57692"/>
    </cofactor>
</comment>
<evidence type="ECO:0000313" key="10">
    <source>
        <dbReference type="Proteomes" id="UP001642483"/>
    </source>
</evidence>
<dbReference type="Gene3D" id="1.20.120.1960">
    <property type="entry name" value="QSOX sulfhydryl oxidase domain"/>
    <property type="match status" value="1"/>
</dbReference>
<dbReference type="Pfam" id="PF18371">
    <property type="entry name" value="FAD_SOX"/>
    <property type="match status" value="1"/>
</dbReference>
<evidence type="ECO:0000256" key="1">
    <source>
        <dbReference type="ARBA" id="ARBA00001974"/>
    </source>
</evidence>
<proteinExistence type="predicted"/>
<keyword evidence="4 7" id="KW-0274">FAD</keyword>
<evidence type="ECO:0000313" key="9">
    <source>
        <dbReference type="EMBL" id="CAK8675189.1"/>
    </source>
</evidence>
<dbReference type="PROSITE" id="PS51324">
    <property type="entry name" value="ERV_ALR"/>
    <property type="match status" value="1"/>
</dbReference>
<evidence type="ECO:0000256" key="6">
    <source>
        <dbReference type="ARBA" id="ARBA00023157"/>
    </source>
</evidence>
<dbReference type="InterPro" id="IPR040986">
    <property type="entry name" value="QSOX_FAD-bd_dom"/>
</dbReference>
<dbReference type="InterPro" id="IPR039798">
    <property type="entry name" value="Sulfhydryl_oxidase"/>
</dbReference>
<evidence type="ECO:0000259" key="8">
    <source>
        <dbReference type="PROSITE" id="PS51324"/>
    </source>
</evidence>
<feature type="domain" description="ERV/ALR sulfhydryl oxidase" evidence="8">
    <location>
        <begin position="131"/>
        <end position="229"/>
    </location>
</feature>
<dbReference type="InterPro" id="IPR017905">
    <property type="entry name" value="ERV/ALR_sulphydryl_oxidase"/>
</dbReference>
<dbReference type="InterPro" id="IPR042568">
    <property type="entry name" value="QSOX_FAD-bd_sf"/>
</dbReference>
<dbReference type="PANTHER" id="PTHR22897:SF8">
    <property type="entry name" value="SULFHYDRYL OXIDASE"/>
    <property type="match status" value="1"/>
</dbReference>
<evidence type="ECO:0000256" key="5">
    <source>
        <dbReference type="ARBA" id="ARBA00023002"/>
    </source>
</evidence>
<reference evidence="9 10" key="1">
    <citation type="submission" date="2024-02" db="EMBL/GenBank/DDBJ databases">
        <authorList>
            <person name="Daric V."/>
            <person name="Darras S."/>
        </authorList>
    </citation>
    <scope>NUCLEOTIDE SEQUENCE [LARGE SCALE GENOMIC DNA]</scope>
</reference>
<dbReference type="EC" id="1.8.3.2" evidence="7"/>
<name>A0ABP0F661_CLALP</name>
<dbReference type="Proteomes" id="UP001642483">
    <property type="component" value="Unassembled WGS sequence"/>
</dbReference>
<dbReference type="Gene3D" id="1.20.120.310">
    <property type="entry name" value="ERV/ALR sulfhydryl oxidase domain"/>
    <property type="match status" value="1"/>
</dbReference>
<evidence type="ECO:0000256" key="2">
    <source>
        <dbReference type="ARBA" id="ARBA00022630"/>
    </source>
</evidence>
<keyword evidence="10" id="KW-1185">Reference proteome</keyword>
<dbReference type="EMBL" id="CAWYQH010000013">
    <property type="protein sequence ID" value="CAK8675189.1"/>
    <property type="molecule type" value="Genomic_DNA"/>
</dbReference>
<evidence type="ECO:0000256" key="3">
    <source>
        <dbReference type="ARBA" id="ARBA00022729"/>
    </source>
</evidence>
<protein>
    <recommendedName>
        <fullName evidence="7">Sulfhydryl oxidase</fullName>
        <ecNumber evidence="7">1.8.3.2</ecNumber>
    </recommendedName>
</protein>
<keyword evidence="6" id="KW-1015">Disulfide bond</keyword>
<dbReference type="SUPFAM" id="SSF69000">
    <property type="entry name" value="FAD-dependent thiol oxidase"/>
    <property type="match status" value="1"/>
</dbReference>
<evidence type="ECO:0000256" key="4">
    <source>
        <dbReference type="ARBA" id="ARBA00022827"/>
    </source>
</evidence>
<keyword evidence="3" id="KW-0732">Signal</keyword>
<dbReference type="Pfam" id="PF04777">
    <property type="entry name" value="Evr1_Alr"/>
    <property type="match status" value="1"/>
</dbReference>
<gene>
    <name evidence="9" type="ORF">CVLEPA_LOCUS4795</name>
</gene>